<dbReference type="AlphaFoldDB" id="A0A4W3K088"/>
<reference evidence="2" key="1">
    <citation type="journal article" date="2006" name="Science">
        <title>Ancient noncoding elements conserved in the human genome.</title>
        <authorList>
            <person name="Venkatesh B."/>
            <person name="Kirkness E.F."/>
            <person name="Loh Y.H."/>
            <person name="Halpern A.L."/>
            <person name="Lee A.P."/>
            <person name="Johnson J."/>
            <person name="Dandona N."/>
            <person name="Viswanathan L.D."/>
            <person name="Tay A."/>
            <person name="Venter J.C."/>
            <person name="Strausberg R.L."/>
            <person name="Brenner S."/>
        </authorList>
    </citation>
    <scope>NUCLEOTIDE SEQUENCE [LARGE SCALE GENOMIC DNA]</scope>
</reference>
<dbReference type="Pfam" id="PF15830">
    <property type="entry name" value="DUF4712"/>
    <property type="match status" value="1"/>
</dbReference>
<dbReference type="Proteomes" id="UP000314986">
    <property type="component" value="Unassembled WGS sequence"/>
</dbReference>
<dbReference type="Ensembl" id="ENSCMIT00000044547.1">
    <property type="protein sequence ID" value="ENSCMIP00000043918.1"/>
    <property type="gene ID" value="ENSCMIG00000018194.1"/>
</dbReference>
<accession>A0A4W3K088</accession>
<dbReference type="InParanoid" id="A0A4W3K088"/>
<dbReference type="PANTHER" id="PTHR36680">
    <property type="entry name" value="HYPOTHETICAL LOC498675"/>
    <property type="match status" value="1"/>
</dbReference>
<evidence type="ECO:0000313" key="1">
    <source>
        <dbReference type="Ensembl" id="ENSCMIP00000043918.1"/>
    </source>
</evidence>
<organism evidence="1 2">
    <name type="scientific">Callorhinchus milii</name>
    <name type="common">Ghost shark</name>
    <dbReference type="NCBI Taxonomy" id="7868"/>
    <lineage>
        <taxon>Eukaryota</taxon>
        <taxon>Metazoa</taxon>
        <taxon>Chordata</taxon>
        <taxon>Craniata</taxon>
        <taxon>Vertebrata</taxon>
        <taxon>Chondrichthyes</taxon>
        <taxon>Holocephali</taxon>
        <taxon>Chimaeriformes</taxon>
        <taxon>Callorhinchidae</taxon>
        <taxon>Callorhinchus</taxon>
    </lineage>
</organism>
<dbReference type="InterPro" id="IPR031670">
    <property type="entry name" value="DUF4712"/>
</dbReference>
<dbReference type="PANTHER" id="PTHR36680:SF1">
    <property type="entry name" value="HYPOTHETICAL LOC498675"/>
    <property type="match status" value="1"/>
</dbReference>
<name>A0A4W3K088_CALMI</name>
<evidence type="ECO:0000313" key="2">
    <source>
        <dbReference type="Proteomes" id="UP000314986"/>
    </source>
</evidence>
<reference evidence="2" key="3">
    <citation type="journal article" date="2014" name="Nature">
        <title>Elephant shark genome provides unique insights into gnathostome evolution.</title>
        <authorList>
            <consortium name="International Elephant Shark Genome Sequencing Consortium"/>
            <person name="Venkatesh B."/>
            <person name="Lee A.P."/>
            <person name="Ravi V."/>
            <person name="Maurya A.K."/>
            <person name="Lian M.M."/>
            <person name="Swann J.B."/>
            <person name="Ohta Y."/>
            <person name="Flajnik M.F."/>
            <person name="Sutoh Y."/>
            <person name="Kasahara M."/>
            <person name="Hoon S."/>
            <person name="Gangu V."/>
            <person name="Roy S.W."/>
            <person name="Irimia M."/>
            <person name="Korzh V."/>
            <person name="Kondrychyn I."/>
            <person name="Lim Z.W."/>
            <person name="Tay B.H."/>
            <person name="Tohari S."/>
            <person name="Kong K.W."/>
            <person name="Ho S."/>
            <person name="Lorente-Galdos B."/>
            <person name="Quilez J."/>
            <person name="Marques-Bonet T."/>
            <person name="Raney B.J."/>
            <person name="Ingham P.W."/>
            <person name="Tay A."/>
            <person name="Hillier L.W."/>
            <person name="Minx P."/>
            <person name="Boehm T."/>
            <person name="Wilson R.K."/>
            <person name="Brenner S."/>
            <person name="Warren W.C."/>
        </authorList>
    </citation>
    <scope>NUCLEOTIDE SEQUENCE [LARGE SCALE GENOMIC DNA]</scope>
</reference>
<reference evidence="1" key="5">
    <citation type="submission" date="2025-09" db="UniProtKB">
        <authorList>
            <consortium name="Ensembl"/>
        </authorList>
    </citation>
    <scope>IDENTIFICATION</scope>
</reference>
<reference evidence="2" key="2">
    <citation type="journal article" date="2007" name="PLoS Biol.">
        <title>Survey sequencing and comparative analysis of the elephant shark (Callorhinchus milii) genome.</title>
        <authorList>
            <person name="Venkatesh B."/>
            <person name="Kirkness E.F."/>
            <person name="Loh Y.H."/>
            <person name="Halpern A.L."/>
            <person name="Lee A.P."/>
            <person name="Johnson J."/>
            <person name="Dandona N."/>
            <person name="Viswanathan L.D."/>
            <person name="Tay A."/>
            <person name="Venter J.C."/>
            <person name="Strausberg R.L."/>
            <person name="Brenner S."/>
        </authorList>
    </citation>
    <scope>NUCLEOTIDE SEQUENCE [LARGE SCALE GENOMIC DNA]</scope>
</reference>
<sequence length="201" mass="22699">MFSIWIFLSLQCREDLATALDRAFEDNIASPMFSSDPEWFESVRPLQPNTGAFINHSIARIYPPFNSPHLGQNIRNKLMHFPFCRSPRQETNINACLEAQGNCSSSNSCEELTKNLLEIIESTSIRTLEALAAKLEPLNESSLSPDQSPAAEDTLALFFADPPYSPIKKETHIGKYRVSEDDNLINIVLDMEEDYNLVKKS</sequence>
<protein>
    <submittedName>
        <fullName evidence="1">Uncharacterized protein</fullName>
    </submittedName>
</protein>
<proteinExistence type="predicted"/>
<keyword evidence="2" id="KW-1185">Reference proteome</keyword>
<reference evidence="1" key="4">
    <citation type="submission" date="2025-08" db="UniProtKB">
        <authorList>
            <consortium name="Ensembl"/>
        </authorList>
    </citation>
    <scope>IDENTIFICATION</scope>
</reference>